<accession>A0AAV9KEW5</accession>
<dbReference type="Proteomes" id="UP001311915">
    <property type="component" value="Unassembled WGS sequence"/>
</dbReference>
<comment type="caution">
    <text evidence="1">The sequence shown here is derived from an EMBL/GenBank/DDBJ whole genome shotgun (WGS) entry which is preliminary data.</text>
</comment>
<dbReference type="AlphaFoldDB" id="A0AAV9KEW5"/>
<reference evidence="1 2" key="1">
    <citation type="submission" date="2023-10" db="EMBL/GenBank/DDBJ databases">
        <title>Genome-Wide Identification Analysis in wild type Solanum Pinnatisectum Reveals Some Genes Defensing Phytophthora Infestans.</title>
        <authorList>
            <person name="Sun C."/>
        </authorList>
    </citation>
    <scope>NUCLEOTIDE SEQUENCE [LARGE SCALE GENOMIC DNA]</scope>
    <source>
        <strain evidence="1">LQN</strain>
        <tissue evidence="1">Leaf</tissue>
    </source>
</reference>
<protein>
    <submittedName>
        <fullName evidence="1">Uncharacterized protein</fullName>
    </submittedName>
</protein>
<organism evidence="1 2">
    <name type="scientific">Solanum pinnatisectum</name>
    <name type="common">tansyleaf nightshade</name>
    <dbReference type="NCBI Taxonomy" id="50273"/>
    <lineage>
        <taxon>Eukaryota</taxon>
        <taxon>Viridiplantae</taxon>
        <taxon>Streptophyta</taxon>
        <taxon>Embryophyta</taxon>
        <taxon>Tracheophyta</taxon>
        <taxon>Spermatophyta</taxon>
        <taxon>Magnoliopsida</taxon>
        <taxon>eudicotyledons</taxon>
        <taxon>Gunneridae</taxon>
        <taxon>Pentapetalae</taxon>
        <taxon>asterids</taxon>
        <taxon>lamiids</taxon>
        <taxon>Solanales</taxon>
        <taxon>Solanaceae</taxon>
        <taxon>Solanoideae</taxon>
        <taxon>Solaneae</taxon>
        <taxon>Solanum</taxon>
    </lineage>
</organism>
<proteinExistence type="predicted"/>
<evidence type="ECO:0000313" key="2">
    <source>
        <dbReference type="Proteomes" id="UP001311915"/>
    </source>
</evidence>
<sequence>MEQLQGDARDLLNSKRVVKRDIEKSIGDQNVVQKLARNHSSLATVDGVSKLHGICTNEFGTDTLVDSTLKSTLIGEQAVKEGADHQVIPEASILPNENYSENDLELGNRGDMSTSSGDRIFGTPIKTTQHQRSKNPNLMQQVDVYGIGNFNHESLNEVSQHVEKSIYQAKEIVVSTAMNMSEDVDGSLAIMLDKDLNKGRGNCSKENWNMVICRKASSNVSPGNFKVNLDSSFCPKGMTKIW</sequence>
<gene>
    <name evidence="1" type="ORF">R3W88_005503</name>
</gene>
<name>A0AAV9KEW5_9SOLN</name>
<keyword evidence="2" id="KW-1185">Reference proteome</keyword>
<evidence type="ECO:0000313" key="1">
    <source>
        <dbReference type="EMBL" id="KAK4710990.1"/>
    </source>
</evidence>
<dbReference type="EMBL" id="JAWPEI010000011">
    <property type="protein sequence ID" value="KAK4710990.1"/>
    <property type="molecule type" value="Genomic_DNA"/>
</dbReference>